<organism evidence="2 3">
    <name type="scientific">Chroococcidiopsis thermalis (strain PCC 7203)</name>
    <dbReference type="NCBI Taxonomy" id="251229"/>
    <lineage>
        <taxon>Bacteria</taxon>
        <taxon>Bacillati</taxon>
        <taxon>Cyanobacteriota</taxon>
        <taxon>Cyanophyceae</taxon>
        <taxon>Chroococcidiopsidales</taxon>
        <taxon>Chroococcidiopsidaceae</taxon>
        <taxon>Chroococcidiopsis</taxon>
    </lineage>
</organism>
<proteinExistence type="predicted"/>
<dbReference type="CDD" id="cd09872">
    <property type="entry name" value="PIN_Sll0205-like"/>
    <property type="match status" value="1"/>
</dbReference>
<dbReference type="PANTHER" id="PTHR36173:SF1">
    <property type="entry name" value="RIBONUCLEASE VAPC22"/>
    <property type="match status" value="1"/>
</dbReference>
<dbReference type="PANTHER" id="PTHR36173">
    <property type="entry name" value="RIBONUCLEASE VAPC16-RELATED"/>
    <property type="match status" value="1"/>
</dbReference>
<dbReference type="Proteomes" id="UP000010384">
    <property type="component" value="Chromosome"/>
</dbReference>
<dbReference type="InterPro" id="IPR029060">
    <property type="entry name" value="PIN-like_dom_sf"/>
</dbReference>
<gene>
    <name evidence="2" type="ORF">Chro_0429</name>
</gene>
<dbReference type="InParanoid" id="K9TVE4"/>
<dbReference type="PATRIC" id="fig|251229.3.peg.507"/>
<dbReference type="OrthoDB" id="9798990at2"/>
<dbReference type="HOGENOM" id="CLU_129890_2_1_3"/>
<dbReference type="InterPro" id="IPR052919">
    <property type="entry name" value="TA_system_RNase"/>
</dbReference>
<accession>K9TVE4</accession>
<dbReference type="Gene3D" id="3.40.50.1010">
    <property type="entry name" value="5'-nuclease"/>
    <property type="match status" value="1"/>
</dbReference>
<keyword evidence="3" id="KW-1185">Reference proteome</keyword>
<dbReference type="STRING" id="251229.Chro_0429"/>
<dbReference type="RefSeq" id="WP_015152530.1">
    <property type="nucleotide sequence ID" value="NC_019695.1"/>
</dbReference>
<sequence length="139" mass="15957">MSQVIVLDTHIWIWFVTQEFELFPSHWREAIETADQVGVSPVSCYEVALAQQRRRLELPCSVDRWLEDALEPTGITLFPLTAEIAYQAVSRSPVHKDPFDRLIIATALVYKAKLASIDSLFSQYSELDTQLMRSTERLT</sequence>
<name>K9TVE4_CHRTP</name>
<dbReference type="InterPro" id="IPR002716">
    <property type="entry name" value="PIN_dom"/>
</dbReference>
<dbReference type="Pfam" id="PF01850">
    <property type="entry name" value="PIN"/>
    <property type="match status" value="1"/>
</dbReference>
<dbReference type="AlphaFoldDB" id="K9TVE4"/>
<dbReference type="InterPro" id="IPR041705">
    <property type="entry name" value="PIN_Sll0205"/>
</dbReference>
<dbReference type="eggNOG" id="COG3744">
    <property type="taxonomic scope" value="Bacteria"/>
</dbReference>
<protein>
    <submittedName>
        <fullName evidence="2">PilT protein domain protein</fullName>
    </submittedName>
</protein>
<dbReference type="EMBL" id="CP003597">
    <property type="protein sequence ID" value="AFY85979.1"/>
    <property type="molecule type" value="Genomic_DNA"/>
</dbReference>
<evidence type="ECO:0000259" key="1">
    <source>
        <dbReference type="Pfam" id="PF01850"/>
    </source>
</evidence>
<reference evidence="2 3" key="1">
    <citation type="submission" date="2012-06" db="EMBL/GenBank/DDBJ databases">
        <title>Finished chromosome of genome of Chroococcidiopsis thermalis PCC 7203.</title>
        <authorList>
            <consortium name="US DOE Joint Genome Institute"/>
            <person name="Gugger M."/>
            <person name="Coursin T."/>
            <person name="Rippka R."/>
            <person name="Tandeau De Marsac N."/>
            <person name="Huntemann M."/>
            <person name="Wei C.-L."/>
            <person name="Han J."/>
            <person name="Detter J.C."/>
            <person name="Han C."/>
            <person name="Tapia R."/>
            <person name="Davenport K."/>
            <person name="Daligault H."/>
            <person name="Erkkila T."/>
            <person name="Gu W."/>
            <person name="Munk A.C.C."/>
            <person name="Teshima H."/>
            <person name="Xu Y."/>
            <person name="Chain P."/>
            <person name="Chen A."/>
            <person name="Krypides N."/>
            <person name="Mavromatis K."/>
            <person name="Markowitz V."/>
            <person name="Szeto E."/>
            <person name="Ivanova N."/>
            <person name="Mikhailova N."/>
            <person name="Ovchinnikova G."/>
            <person name="Pagani I."/>
            <person name="Pati A."/>
            <person name="Goodwin L."/>
            <person name="Peters L."/>
            <person name="Pitluck S."/>
            <person name="Woyke T."/>
            <person name="Kerfeld C."/>
        </authorList>
    </citation>
    <scope>NUCLEOTIDE SEQUENCE [LARGE SCALE GENOMIC DNA]</scope>
    <source>
        <strain evidence="2 3">PCC 7203</strain>
    </source>
</reference>
<feature type="domain" description="PIN" evidence="1">
    <location>
        <begin position="5"/>
        <end position="125"/>
    </location>
</feature>
<evidence type="ECO:0000313" key="3">
    <source>
        <dbReference type="Proteomes" id="UP000010384"/>
    </source>
</evidence>
<dbReference type="KEGG" id="cthe:Chro_0429"/>
<dbReference type="SUPFAM" id="SSF88723">
    <property type="entry name" value="PIN domain-like"/>
    <property type="match status" value="1"/>
</dbReference>
<evidence type="ECO:0000313" key="2">
    <source>
        <dbReference type="EMBL" id="AFY85979.1"/>
    </source>
</evidence>